<dbReference type="AlphaFoldDB" id="A0A183DFN3"/>
<sequence>MPSTSGLPKLRVVPVVIYEKPQKINMKMVLKELYADRNVFQVRTRINRLSYHGGH</sequence>
<dbReference type="EMBL" id="UYRT01019645">
    <property type="protein sequence ID" value="VDK58657.1"/>
    <property type="molecule type" value="Genomic_DNA"/>
</dbReference>
<organism evidence="3">
    <name type="scientific">Gongylonema pulchrum</name>
    <dbReference type="NCBI Taxonomy" id="637853"/>
    <lineage>
        <taxon>Eukaryota</taxon>
        <taxon>Metazoa</taxon>
        <taxon>Ecdysozoa</taxon>
        <taxon>Nematoda</taxon>
        <taxon>Chromadorea</taxon>
        <taxon>Rhabditida</taxon>
        <taxon>Spirurina</taxon>
        <taxon>Spiruromorpha</taxon>
        <taxon>Spiruroidea</taxon>
        <taxon>Gongylonematidae</taxon>
        <taxon>Gongylonema</taxon>
    </lineage>
</organism>
<reference evidence="1 2" key="2">
    <citation type="submission" date="2018-11" db="EMBL/GenBank/DDBJ databases">
        <authorList>
            <consortium name="Pathogen Informatics"/>
        </authorList>
    </citation>
    <scope>NUCLEOTIDE SEQUENCE [LARGE SCALE GENOMIC DNA]</scope>
</reference>
<gene>
    <name evidence="1" type="ORF">GPUH_LOCUS7530</name>
</gene>
<evidence type="ECO:0000313" key="1">
    <source>
        <dbReference type="EMBL" id="VDK58657.1"/>
    </source>
</evidence>
<name>A0A183DFN3_9BILA</name>
<reference evidence="3" key="1">
    <citation type="submission" date="2016-06" db="UniProtKB">
        <authorList>
            <consortium name="WormBaseParasite"/>
        </authorList>
    </citation>
    <scope>IDENTIFICATION</scope>
</reference>
<proteinExistence type="predicted"/>
<dbReference type="Proteomes" id="UP000271098">
    <property type="component" value="Unassembled WGS sequence"/>
</dbReference>
<keyword evidence="2" id="KW-1185">Reference proteome</keyword>
<accession>A0A183DFN3</accession>
<evidence type="ECO:0000313" key="2">
    <source>
        <dbReference type="Proteomes" id="UP000271098"/>
    </source>
</evidence>
<evidence type="ECO:0000313" key="3">
    <source>
        <dbReference type="WBParaSite" id="GPUH_0000753301-mRNA-1"/>
    </source>
</evidence>
<protein>
    <submittedName>
        <fullName evidence="3">Glutathione S-transferase</fullName>
    </submittedName>
</protein>
<dbReference type="WBParaSite" id="GPUH_0000753301-mRNA-1">
    <property type="protein sequence ID" value="GPUH_0000753301-mRNA-1"/>
    <property type="gene ID" value="GPUH_0000753301"/>
</dbReference>